<keyword evidence="12" id="KW-1278">Translocase</keyword>
<dbReference type="FunFam" id="2.70.150.10:FF:000002">
    <property type="entry name" value="Copper-transporting ATPase 1, putative"/>
    <property type="match status" value="1"/>
</dbReference>
<dbReference type="InterPro" id="IPR006121">
    <property type="entry name" value="HMA_dom"/>
</dbReference>
<dbReference type="InterPro" id="IPR036163">
    <property type="entry name" value="HMA_dom_sf"/>
</dbReference>
<dbReference type="GO" id="GO:0016887">
    <property type="term" value="F:ATP hydrolysis activity"/>
    <property type="evidence" value="ECO:0007669"/>
    <property type="project" value="InterPro"/>
</dbReference>
<dbReference type="PRINTS" id="PR00119">
    <property type="entry name" value="CATATPASE"/>
</dbReference>
<sequence length="782" mass="84867">MVTEKKQYILEGLCCGNCAAKIERDVNKLQGVSSATVDFVSKTLTMEIAEPAAANSLIAQTDAIIKRHDSQVFMREKELMQPGQKTLYLLGLCCGDCAQKIEAQVNRIEGVKAATLDFVSQKLTIEAVDREKLPSIIRQASQIALDIEPDIKISYTDQKPEDDGAARLKKYAYRFCLCVGAALFAAGIAFHFPQPIDFIVFLISYLLVGGEVVFRALKNISKGQVFDENFLMSVATIGAFAIGEYPEGVAVMLFYQVGEAFQRLAVNRSRQSISELMDIRPDFANLKVGNEVRKVTPEEVGIGDLILVKPGEKVPLDGVIEEGFSALDTSALTGESLPRDVEPGSEVLSGSINKNGVLIVKVTKEFSESTISRILDLVQNASSKKAPTENFITKFARYYTPIITFAAVALAVIPPLIIPEADFNDWIYRALAFLVVSCPCALVISIPLSFFGGIGGASKNGILVKGSNYLEALNTIDTIVFDKTGTLTKGIFKVTKVESVNGWSKEELLAYAAHAESFSNHPIALSIQKEYHQKIDPQRLTEQKEIPGQGIFVKIDGKPVLAGNGKLMETEHITWKPVDALGSIIYLAIDGIYAGYIVISDELKPDSKKAIQELKELGVNHTAMLTGDSRMVGEAIALEIGLDAVYTELLPHQKVEQLEQIEKNKKSKGKLVFVGDGINDAPVLARADIGIAMGALGSDAAIEAADVVLMTDEPSKIVSAIKIARKTRAIVWQNILFAMGVKVVILILAACGIATMWEAVFGDVGVTVLAILNAMRAMKTIQ</sequence>
<dbReference type="PANTHER" id="PTHR48085">
    <property type="entry name" value="CADMIUM/ZINC-TRANSPORTING ATPASE HMA2-RELATED"/>
    <property type="match status" value="1"/>
</dbReference>
<feature type="transmembrane region" description="Helical" evidence="17">
    <location>
        <begin position="729"/>
        <end position="750"/>
    </location>
</feature>
<comment type="catalytic activity">
    <reaction evidence="15">
        <text>Zn(2+)(in) + ATP + H2O = Zn(2+)(out) + ADP + phosphate + H(+)</text>
        <dbReference type="Rhea" id="RHEA:20621"/>
        <dbReference type="ChEBI" id="CHEBI:15377"/>
        <dbReference type="ChEBI" id="CHEBI:15378"/>
        <dbReference type="ChEBI" id="CHEBI:29105"/>
        <dbReference type="ChEBI" id="CHEBI:30616"/>
        <dbReference type="ChEBI" id="CHEBI:43474"/>
        <dbReference type="ChEBI" id="CHEBI:456216"/>
        <dbReference type="EC" id="7.2.2.12"/>
    </reaction>
</comment>
<keyword evidence="6 17" id="KW-0812">Transmembrane</keyword>
<evidence type="ECO:0000256" key="6">
    <source>
        <dbReference type="ARBA" id="ARBA00022692"/>
    </source>
</evidence>
<name>A0A939D6W1_CLOAM</name>
<dbReference type="AlphaFoldDB" id="A0A939D6W1"/>
<feature type="transmembrane region" description="Helical" evidence="17">
    <location>
        <begin position="398"/>
        <end position="418"/>
    </location>
</feature>
<dbReference type="InterPro" id="IPR001757">
    <property type="entry name" value="P_typ_ATPase"/>
</dbReference>
<keyword evidence="11" id="KW-0460">Magnesium</keyword>
<dbReference type="RefSeq" id="WP_206581034.1">
    <property type="nucleotide sequence ID" value="NZ_JAFJZZ010000001.1"/>
</dbReference>
<reference evidence="19" key="1">
    <citation type="submission" date="2021-02" db="EMBL/GenBank/DDBJ databases">
        <title>Abyssanaerobacter marinus gen.nov., sp., nov, anaerobic bacterium isolated from the Onnuri vent field of Indian Ocean and suggestion of Mogibacteriaceae fam. nov., and proposal of reclassification of ambiguous this family's genus member.</title>
        <authorList>
            <person name="Kim Y.J."/>
            <person name="Yang J.-A."/>
        </authorList>
    </citation>
    <scope>NUCLEOTIDE SEQUENCE</scope>
    <source>
        <strain evidence="19">DSM 2634</strain>
    </source>
</reference>
<organism evidence="19 20">
    <name type="scientific">Clostridium aminobutyricum</name>
    <dbReference type="NCBI Taxonomy" id="33953"/>
    <lineage>
        <taxon>Bacteria</taxon>
        <taxon>Bacillati</taxon>
        <taxon>Bacillota</taxon>
        <taxon>Clostridia</taxon>
        <taxon>Eubacteriales</taxon>
        <taxon>Clostridiaceae</taxon>
        <taxon>Clostridium</taxon>
    </lineage>
</organism>
<dbReference type="GO" id="GO:0046872">
    <property type="term" value="F:metal ion binding"/>
    <property type="evidence" value="ECO:0007669"/>
    <property type="project" value="UniProtKB-KW"/>
</dbReference>
<evidence type="ECO:0000256" key="4">
    <source>
        <dbReference type="ARBA" id="ARBA00022539"/>
    </source>
</evidence>
<dbReference type="GO" id="GO:0016463">
    <property type="term" value="F:P-type zinc transporter activity"/>
    <property type="evidence" value="ECO:0007669"/>
    <property type="project" value="UniProtKB-EC"/>
</dbReference>
<dbReference type="PROSITE" id="PS00154">
    <property type="entry name" value="ATPASE_E1_E2"/>
    <property type="match status" value="1"/>
</dbReference>
<keyword evidence="3 17" id="KW-1003">Cell membrane</keyword>
<dbReference type="InterPro" id="IPR017969">
    <property type="entry name" value="Heavy-metal-associated_CS"/>
</dbReference>
<keyword evidence="13 17" id="KW-1133">Transmembrane helix</keyword>
<dbReference type="InterPro" id="IPR023214">
    <property type="entry name" value="HAD_sf"/>
</dbReference>
<dbReference type="PROSITE" id="PS01047">
    <property type="entry name" value="HMA_1"/>
    <property type="match status" value="1"/>
</dbReference>
<keyword evidence="10 17" id="KW-0067">ATP-binding</keyword>
<evidence type="ECO:0000256" key="3">
    <source>
        <dbReference type="ARBA" id="ARBA00022475"/>
    </source>
</evidence>
<dbReference type="SUPFAM" id="SSF56784">
    <property type="entry name" value="HAD-like"/>
    <property type="match status" value="1"/>
</dbReference>
<dbReference type="SUPFAM" id="SSF81653">
    <property type="entry name" value="Calcium ATPase, transduction domain A"/>
    <property type="match status" value="1"/>
</dbReference>
<dbReference type="Gene3D" id="2.70.150.10">
    <property type="entry name" value="Calcium-transporting ATPase, cytoplasmic transduction domain A"/>
    <property type="match status" value="1"/>
</dbReference>
<dbReference type="InterPro" id="IPR023298">
    <property type="entry name" value="ATPase_P-typ_TM_dom_sf"/>
</dbReference>
<keyword evidence="9" id="KW-0862">Zinc</keyword>
<keyword evidence="20" id="KW-1185">Reference proteome</keyword>
<accession>A0A939D6W1</accession>
<feature type="transmembrane region" description="Helical" evidence="17">
    <location>
        <begin position="171"/>
        <end position="192"/>
    </location>
</feature>
<comment type="caution">
    <text evidence="19">The sequence shown here is derived from an EMBL/GenBank/DDBJ whole genome shotgun (WGS) entry which is preliminary data.</text>
</comment>
<dbReference type="GO" id="GO:0005886">
    <property type="term" value="C:plasma membrane"/>
    <property type="evidence" value="ECO:0007669"/>
    <property type="project" value="UniProtKB-SubCell"/>
</dbReference>
<keyword evidence="5" id="KW-0597">Phosphoprotein</keyword>
<dbReference type="PROSITE" id="PS50846">
    <property type="entry name" value="HMA_2"/>
    <property type="match status" value="2"/>
</dbReference>
<dbReference type="Pfam" id="PF00122">
    <property type="entry name" value="E1-E2_ATPase"/>
    <property type="match status" value="1"/>
</dbReference>
<evidence type="ECO:0000256" key="2">
    <source>
        <dbReference type="ARBA" id="ARBA00006024"/>
    </source>
</evidence>
<evidence type="ECO:0000313" key="20">
    <source>
        <dbReference type="Proteomes" id="UP000664545"/>
    </source>
</evidence>
<evidence type="ECO:0000256" key="16">
    <source>
        <dbReference type="ARBA" id="ARBA00049338"/>
    </source>
</evidence>
<comment type="subcellular location">
    <subcellularLocation>
        <location evidence="1">Cell membrane</location>
        <topology evidence="1">Multi-pass membrane protein</topology>
    </subcellularLocation>
</comment>
<keyword evidence="7 17" id="KW-0479">Metal-binding</keyword>
<evidence type="ECO:0000256" key="11">
    <source>
        <dbReference type="ARBA" id="ARBA00022842"/>
    </source>
</evidence>
<feature type="transmembrane region" description="Helical" evidence="17">
    <location>
        <begin position="430"/>
        <end position="451"/>
    </location>
</feature>
<dbReference type="InterPro" id="IPR051014">
    <property type="entry name" value="Cation_Transport_ATPase_IB"/>
</dbReference>
<dbReference type="PRINTS" id="PR00941">
    <property type="entry name" value="CDATPASE"/>
</dbReference>
<dbReference type="SUPFAM" id="SSF81665">
    <property type="entry name" value="Calcium ATPase, transmembrane domain M"/>
    <property type="match status" value="1"/>
</dbReference>
<evidence type="ECO:0000256" key="10">
    <source>
        <dbReference type="ARBA" id="ARBA00022840"/>
    </source>
</evidence>
<dbReference type="InterPro" id="IPR008250">
    <property type="entry name" value="ATPase_P-typ_transduc_dom_A_sf"/>
</dbReference>
<evidence type="ECO:0000256" key="7">
    <source>
        <dbReference type="ARBA" id="ARBA00022723"/>
    </source>
</evidence>
<keyword evidence="8 17" id="KW-0547">Nucleotide-binding</keyword>
<comment type="catalytic activity">
    <reaction evidence="16">
        <text>Cd(2+)(in) + ATP + H2O = Cd(2+)(out) + ADP + phosphate + H(+)</text>
        <dbReference type="Rhea" id="RHEA:12132"/>
        <dbReference type="ChEBI" id="CHEBI:15377"/>
        <dbReference type="ChEBI" id="CHEBI:15378"/>
        <dbReference type="ChEBI" id="CHEBI:30616"/>
        <dbReference type="ChEBI" id="CHEBI:43474"/>
        <dbReference type="ChEBI" id="CHEBI:48775"/>
        <dbReference type="ChEBI" id="CHEBI:456216"/>
        <dbReference type="EC" id="7.2.2.21"/>
    </reaction>
</comment>
<dbReference type="InterPro" id="IPR036412">
    <property type="entry name" value="HAD-like_sf"/>
</dbReference>
<evidence type="ECO:0000313" key="19">
    <source>
        <dbReference type="EMBL" id="MBN7772215.1"/>
    </source>
</evidence>
<dbReference type="NCBIfam" id="TIGR01494">
    <property type="entry name" value="ATPase_P-type"/>
    <property type="match status" value="1"/>
</dbReference>
<evidence type="ECO:0000256" key="15">
    <source>
        <dbReference type="ARBA" id="ARBA00047308"/>
    </source>
</evidence>
<dbReference type="Gene3D" id="3.40.1110.10">
    <property type="entry name" value="Calcium-transporting ATPase, cytoplasmic domain N"/>
    <property type="match status" value="1"/>
</dbReference>
<gene>
    <name evidence="19" type="primary">cadA</name>
    <name evidence="19" type="ORF">JYB65_02460</name>
</gene>
<dbReference type="NCBIfam" id="TIGR01525">
    <property type="entry name" value="ATPase-IB_hvy"/>
    <property type="match status" value="1"/>
</dbReference>
<dbReference type="InterPro" id="IPR059000">
    <property type="entry name" value="ATPase_P-type_domA"/>
</dbReference>
<evidence type="ECO:0000256" key="13">
    <source>
        <dbReference type="ARBA" id="ARBA00022989"/>
    </source>
</evidence>
<dbReference type="Gene3D" id="3.40.50.1000">
    <property type="entry name" value="HAD superfamily/HAD-like"/>
    <property type="match status" value="1"/>
</dbReference>
<comment type="similarity">
    <text evidence="2 17">Belongs to the cation transport ATPase (P-type) (TC 3.A.3) family. Type IB subfamily.</text>
</comment>
<evidence type="ECO:0000256" key="14">
    <source>
        <dbReference type="ARBA" id="ARBA00023136"/>
    </source>
</evidence>
<evidence type="ECO:0000256" key="9">
    <source>
        <dbReference type="ARBA" id="ARBA00022833"/>
    </source>
</evidence>
<dbReference type="Pfam" id="PF00702">
    <property type="entry name" value="Hydrolase"/>
    <property type="match status" value="1"/>
</dbReference>
<protein>
    <submittedName>
        <fullName evidence="19">Cadmium-translocating P-type ATPase</fullName>
    </submittedName>
</protein>
<dbReference type="InterPro" id="IPR018303">
    <property type="entry name" value="ATPase_P-typ_P_site"/>
</dbReference>
<evidence type="ECO:0000259" key="18">
    <source>
        <dbReference type="PROSITE" id="PS50846"/>
    </source>
</evidence>
<dbReference type="InterPro" id="IPR023299">
    <property type="entry name" value="ATPase_P-typ_cyto_dom_N"/>
</dbReference>
<proteinExistence type="inferred from homology"/>
<evidence type="ECO:0000256" key="5">
    <source>
        <dbReference type="ARBA" id="ARBA00022553"/>
    </source>
</evidence>
<evidence type="ECO:0000256" key="1">
    <source>
        <dbReference type="ARBA" id="ARBA00004651"/>
    </source>
</evidence>
<evidence type="ECO:0000256" key="17">
    <source>
        <dbReference type="RuleBase" id="RU362081"/>
    </source>
</evidence>
<dbReference type="NCBIfam" id="TIGR01512">
    <property type="entry name" value="ATPase-IB2_Cd"/>
    <property type="match status" value="1"/>
</dbReference>
<evidence type="ECO:0000256" key="12">
    <source>
        <dbReference type="ARBA" id="ARBA00022967"/>
    </source>
</evidence>
<dbReference type="InterPro" id="IPR027256">
    <property type="entry name" value="P-typ_ATPase_IB"/>
</dbReference>
<dbReference type="GO" id="GO:0008551">
    <property type="term" value="F:P-type cadmium transporter activity"/>
    <property type="evidence" value="ECO:0007669"/>
    <property type="project" value="UniProtKB-EC"/>
</dbReference>
<feature type="domain" description="HMA" evidence="18">
    <location>
        <begin position="4"/>
        <end position="72"/>
    </location>
</feature>
<dbReference type="Proteomes" id="UP000664545">
    <property type="component" value="Unassembled WGS sequence"/>
</dbReference>
<feature type="domain" description="HMA" evidence="18">
    <location>
        <begin position="83"/>
        <end position="145"/>
    </location>
</feature>
<evidence type="ECO:0000256" key="8">
    <source>
        <dbReference type="ARBA" id="ARBA00022741"/>
    </source>
</evidence>
<dbReference type="FunFam" id="3.40.1110.10:FF:000066">
    <property type="entry name" value="Cadmium-translocating P-type ATPase"/>
    <property type="match status" value="1"/>
</dbReference>
<dbReference type="Gene3D" id="3.30.70.100">
    <property type="match status" value="2"/>
</dbReference>
<dbReference type="CDD" id="cd07548">
    <property type="entry name" value="P-type_ATPase-Cd_Zn_Co_like"/>
    <property type="match status" value="1"/>
</dbReference>
<dbReference type="SUPFAM" id="SSF55008">
    <property type="entry name" value="HMA, heavy metal-associated domain"/>
    <property type="match status" value="2"/>
</dbReference>
<dbReference type="CDD" id="cd00371">
    <property type="entry name" value="HMA"/>
    <property type="match status" value="2"/>
</dbReference>
<dbReference type="PANTHER" id="PTHR48085:SF5">
    <property type="entry name" value="CADMIUM_ZINC-TRANSPORTING ATPASE HMA4-RELATED"/>
    <property type="match status" value="1"/>
</dbReference>
<dbReference type="EMBL" id="JAFJZZ010000001">
    <property type="protein sequence ID" value="MBN7772215.1"/>
    <property type="molecule type" value="Genomic_DNA"/>
</dbReference>
<keyword evidence="14 17" id="KW-0472">Membrane</keyword>
<keyword evidence="4" id="KW-0104">Cadmium</keyword>
<dbReference type="Pfam" id="PF00403">
    <property type="entry name" value="HMA"/>
    <property type="match status" value="2"/>
</dbReference>
<dbReference type="GO" id="GO:0005524">
    <property type="term" value="F:ATP binding"/>
    <property type="evidence" value="ECO:0007669"/>
    <property type="project" value="UniProtKB-UniRule"/>
</dbReference>
<feature type="transmembrane region" description="Helical" evidence="17">
    <location>
        <begin position="198"/>
        <end position="217"/>
    </location>
</feature>